<feature type="domain" description="SWIM-type" evidence="6">
    <location>
        <begin position="596"/>
        <end position="628"/>
    </location>
</feature>
<evidence type="ECO:0000256" key="4">
    <source>
        <dbReference type="PROSITE-ProRule" id="PRU00325"/>
    </source>
</evidence>
<dbReference type="Proteomes" id="UP000709295">
    <property type="component" value="Unassembled WGS sequence"/>
</dbReference>
<evidence type="ECO:0000259" key="6">
    <source>
        <dbReference type="PROSITE" id="PS50966"/>
    </source>
</evidence>
<reference evidence="7" key="1">
    <citation type="submission" date="2021-01" db="EMBL/GenBank/DDBJ databases">
        <title>Phytophthora aleatoria, a newly-described species from Pinus radiata is distinct from Phytophthora cactorum isolates based on comparative genomics.</title>
        <authorList>
            <person name="Mcdougal R."/>
            <person name="Panda P."/>
            <person name="Williams N."/>
            <person name="Studholme D.J."/>
        </authorList>
    </citation>
    <scope>NUCLEOTIDE SEQUENCE</scope>
    <source>
        <strain evidence="7">NZFS 4037</strain>
    </source>
</reference>
<dbReference type="GO" id="GO:0008270">
    <property type="term" value="F:zinc ion binding"/>
    <property type="evidence" value="ECO:0007669"/>
    <property type="project" value="UniProtKB-KW"/>
</dbReference>
<proteinExistence type="predicted"/>
<gene>
    <name evidence="7" type="ORF">JG688_00014422</name>
</gene>
<evidence type="ECO:0000256" key="5">
    <source>
        <dbReference type="SAM" id="MobiDB-lite"/>
    </source>
</evidence>
<dbReference type="AlphaFoldDB" id="A0A8J5IL59"/>
<feature type="region of interest" description="Disordered" evidence="5">
    <location>
        <begin position="755"/>
        <end position="803"/>
    </location>
</feature>
<organism evidence="7 8">
    <name type="scientific">Phytophthora aleatoria</name>
    <dbReference type="NCBI Taxonomy" id="2496075"/>
    <lineage>
        <taxon>Eukaryota</taxon>
        <taxon>Sar</taxon>
        <taxon>Stramenopiles</taxon>
        <taxon>Oomycota</taxon>
        <taxon>Peronosporomycetes</taxon>
        <taxon>Peronosporales</taxon>
        <taxon>Peronosporaceae</taxon>
        <taxon>Phytophthora</taxon>
    </lineage>
</organism>
<dbReference type="EMBL" id="JAENGY010001368">
    <property type="protein sequence ID" value="KAG6949926.1"/>
    <property type="molecule type" value="Genomic_DNA"/>
</dbReference>
<evidence type="ECO:0000313" key="7">
    <source>
        <dbReference type="EMBL" id="KAG6949926.1"/>
    </source>
</evidence>
<dbReference type="PANTHER" id="PTHR31973">
    <property type="entry name" value="POLYPROTEIN, PUTATIVE-RELATED"/>
    <property type="match status" value="1"/>
</dbReference>
<dbReference type="InterPro" id="IPR006564">
    <property type="entry name" value="Znf_PMZ"/>
</dbReference>
<comment type="caution">
    <text evidence="7">The sequence shown here is derived from an EMBL/GenBank/DDBJ whole genome shotgun (WGS) entry which is preliminary data.</text>
</comment>
<evidence type="ECO:0000313" key="8">
    <source>
        <dbReference type="Proteomes" id="UP000709295"/>
    </source>
</evidence>
<keyword evidence="2 4" id="KW-0863">Zinc-finger</keyword>
<accession>A0A8J5IL59</accession>
<name>A0A8J5IL59_9STRA</name>
<sequence>MKIAASKKRKADDEARCLSNARSQSATGLVPDLVSKTEPGTDNSERDVVTFGANMFDSDVCMIEFSPELQQKFAVLKLEHMQKSSESVLETNKKRRLSLLEIEVAKCEAMAKSEVEKHDVVAKLDSLYVASSPKSEAAAGVSRFAPFEESYDDMNELRRALKVLSVQRNAPYFMQHSSPQRVEARCPSWRQRKRRAGPNNDSEVAAIAAPVCDFVVSANRHANGRVYVTRAIFTHSPTCSVLHARLAANAEAATADTSAGENGRASTVTASALLETALPFMGQLANSRGGRDAVKPKDVSDIMKEKFGVKPSYMTAWRALSAFRKQRKEEDSSSYMKLDGYLKAFAETNSGSLVAFEHQDSTQVSPPTNKPDAKVFARAFLCPKPLHDALRYCRGSMLLSVFLVTSAFGGVVFTATAQDAMGDNVPMAIGLAPAETENGWGFFLQQLRRAFPDLERSVTSLVHNRGEELTRAVHSVFPNCPQSNEVEIFIRSPAQADTTGTCTTRTSGPTLPLDSSMQWMEALCAKAPLMILVGWVSQVARTLFQRYERYGHLSAEYPAEFHSLAAEYEGEASRFDVVRTSESEFEVIDQQTSAGRVVNFAKQTCTCGEYDVSRFPCLHVFLAVTHAGMLRTDVIPRIFLMTSLKTLYAGRITPIDIATVPSDEVTIPHSLPKSRGRPRKVQQIQQFGDPKQEKLRCSVCGVKGHNKRTCKRLTAGAAPVREVQTDDVASGQDDTTFLVSTYGDALAFDNSALGGAESESHVRDGQALHLSSDKRRRLVENDNAEEKKSDEGEEEETSGVALV</sequence>
<evidence type="ECO:0000256" key="2">
    <source>
        <dbReference type="ARBA" id="ARBA00022771"/>
    </source>
</evidence>
<dbReference type="PANTHER" id="PTHR31973:SF187">
    <property type="entry name" value="MUTATOR TRANSPOSASE MUDRA PROTEIN"/>
    <property type="match status" value="1"/>
</dbReference>
<keyword evidence="3" id="KW-0862">Zinc</keyword>
<evidence type="ECO:0000256" key="1">
    <source>
        <dbReference type="ARBA" id="ARBA00022723"/>
    </source>
</evidence>
<dbReference type="PROSITE" id="PS50966">
    <property type="entry name" value="ZF_SWIM"/>
    <property type="match status" value="1"/>
</dbReference>
<keyword evidence="8" id="KW-1185">Reference proteome</keyword>
<keyword evidence="1" id="KW-0479">Metal-binding</keyword>
<feature type="region of interest" description="Disordered" evidence="5">
    <location>
        <begin position="1"/>
        <end position="46"/>
    </location>
</feature>
<feature type="compositionally biased region" description="Basic and acidic residues" evidence="5">
    <location>
        <begin position="778"/>
        <end position="790"/>
    </location>
</feature>
<dbReference type="Pfam" id="PF04434">
    <property type="entry name" value="SWIM"/>
    <property type="match status" value="1"/>
</dbReference>
<evidence type="ECO:0000256" key="3">
    <source>
        <dbReference type="ARBA" id="ARBA00022833"/>
    </source>
</evidence>
<protein>
    <recommendedName>
        <fullName evidence="6">SWIM-type domain-containing protein</fullName>
    </recommendedName>
</protein>
<dbReference type="SMART" id="SM00575">
    <property type="entry name" value="ZnF_PMZ"/>
    <property type="match status" value="1"/>
</dbReference>
<dbReference type="InterPro" id="IPR007527">
    <property type="entry name" value="Znf_SWIM"/>
</dbReference>